<gene>
    <name evidence="3" type="ORF">EV645_5995</name>
</gene>
<reference evidence="3 4" key="1">
    <citation type="journal article" date="2015" name="Stand. Genomic Sci.">
        <title>Genomic Encyclopedia of Bacterial and Archaeal Type Strains, Phase III: the genomes of soil and plant-associated and newly described type strains.</title>
        <authorList>
            <person name="Whitman W.B."/>
            <person name="Woyke T."/>
            <person name="Klenk H.P."/>
            <person name="Zhou Y."/>
            <person name="Lilburn T.G."/>
            <person name="Beck B.J."/>
            <person name="De Vos P."/>
            <person name="Vandamme P."/>
            <person name="Eisen J.A."/>
            <person name="Garrity G."/>
            <person name="Hugenholtz P."/>
            <person name="Kyrpides N.C."/>
        </authorList>
    </citation>
    <scope>NUCLEOTIDE SEQUENCE [LARGE SCALE GENOMIC DNA]</scope>
    <source>
        <strain evidence="3 4">VKM Ac-2540</strain>
    </source>
</reference>
<accession>A0A4Q7WLG9</accession>
<dbReference type="InterPro" id="IPR041581">
    <property type="entry name" value="Glyoxalase_6"/>
</dbReference>
<sequence>MTSKFTELAIDCADPSGLARFWCAVLGYEVLDDGEDAEEGVVTIGSPQVPEGRSRPGPVPPTLTFARVPEGKTIKNRLHLDLNPTDTDQEAEVRRVLDLGARPADVGQTGEESWVTLADPEGNEFCILASRHP</sequence>
<proteinExistence type="predicted"/>
<dbReference type="PROSITE" id="PS51819">
    <property type="entry name" value="VOC"/>
    <property type="match status" value="1"/>
</dbReference>
<evidence type="ECO:0000313" key="4">
    <source>
        <dbReference type="Proteomes" id="UP000292027"/>
    </source>
</evidence>
<dbReference type="Gene3D" id="3.10.180.10">
    <property type="entry name" value="2,3-Dihydroxybiphenyl 1,2-Dioxygenase, domain 1"/>
    <property type="match status" value="1"/>
</dbReference>
<dbReference type="Pfam" id="PF18029">
    <property type="entry name" value="Glyoxalase_6"/>
    <property type="match status" value="1"/>
</dbReference>
<evidence type="ECO:0000256" key="1">
    <source>
        <dbReference type="SAM" id="MobiDB-lite"/>
    </source>
</evidence>
<feature type="region of interest" description="Disordered" evidence="1">
    <location>
        <begin position="45"/>
        <end position="65"/>
    </location>
</feature>
<dbReference type="AlphaFoldDB" id="A0A4Q7WLG9"/>
<dbReference type="InterPro" id="IPR029068">
    <property type="entry name" value="Glyas_Bleomycin-R_OHBP_Dase"/>
</dbReference>
<name>A0A4Q7WLG9_9ACTN</name>
<dbReference type="Proteomes" id="UP000292027">
    <property type="component" value="Unassembled WGS sequence"/>
</dbReference>
<dbReference type="SUPFAM" id="SSF54593">
    <property type="entry name" value="Glyoxalase/Bleomycin resistance protein/Dihydroxybiphenyl dioxygenase"/>
    <property type="match status" value="1"/>
</dbReference>
<organism evidence="3 4">
    <name type="scientific">Kribbella rubisoli</name>
    <dbReference type="NCBI Taxonomy" id="3075929"/>
    <lineage>
        <taxon>Bacteria</taxon>
        <taxon>Bacillati</taxon>
        <taxon>Actinomycetota</taxon>
        <taxon>Actinomycetes</taxon>
        <taxon>Propionibacteriales</taxon>
        <taxon>Kribbellaceae</taxon>
        <taxon>Kribbella</taxon>
    </lineage>
</organism>
<comment type="caution">
    <text evidence="3">The sequence shown here is derived from an EMBL/GenBank/DDBJ whole genome shotgun (WGS) entry which is preliminary data.</text>
</comment>
<keyword evidence="4" id="KW-1185">Reference proteome</keyword>
<dbReference type="PANTHER" id="PTHR35908:SF1">
    <property type="entry name" value="CONSERVED PROTEIN"/>
    <property type="match status" value="1"/>
</dbReference>
<dbReference type="CDD" id="cd06587">
    <property type="entry name" value="VOC"/>
    <property type="match status" value="1"/>
</dbReference>
<evidence type="ECO:0000313" key="3">
    <source>
        <dbReference type="EMBL" id="RZU10840.1"/>
    </source>
</evidence>
<evidence type="ECO:0000259" key="2">
    <source>
        <dbReference type="PROSITE" id="PS51819"/>
    </source>
</evidence>
<dbReference type="InterPro" id="IPR037523">
    <property type="entry name" value="VOC_core"/>
</dbReference>
<protein>
    <recommendedName>
        <fullName evidence="2">VOC domain-containing protein</fullName>
    </recommendedName>
</protein>
<dbReference type="PANTHER" id="PTHR35908">
    <property type="entry name" value="HYPOTHETICAL FUSION PROTEIN"/>
    <property type="match status" value="1"/>
</dbReference>
<feature type="domain" description="VOC" evidence="2">
    <location>
        <begin position="4"/>
        <end position="130"/>
    </location>
</feature>
<dbReference type="RefSeq" id="WP_130447355.1">
    <property type="nucleotide sequence ID" value="NZ_SHKR01000015.1"/>
</dbReference>
<dbReference type="EMBL" id="SHKR01000015">
    <property type="protein sequence ID" value="RZU10840.1"/>
    <property type="molecule type" value="Genomic_DNA"/>
</dbReference>
<dbReference type="OrthoDB" id="3823476at2"/>